<proteinExistence type="predicted"/>
<dbReference type="InterPro" id="IPR000620">
    <property type="entry name" value="EamA_dom"/>
</dbReference>
<dbReference type="KEGG" id="tpep:A0127_06175"/>
<gene>
    <name evidence="3" type="ORF">A0127_06175</name>
</gene>
<dbReference type="Proteomes" id="UP000073604">
    <property type="component" value="Chromosome"/>
</dbReference>
<dbReference type="PANTHER" id="PTHR22911">
    <property type="entry name" value="ACYL-MALONYL CONDENSING ENZYME-RELATED"/>
    <property type="match status" value="1"/>
</dbReference>
<dbReference type="STRING" id="53952.A0127_06175"/>
<evidence type="ECO:0000259" key="2">
    <source>
        <dbReference type="Pfam" id="PF00892"/>
    </source>
</evidence>
<feature type="transmembrane region" description="Helical" evidence="1">
    <location>
        <begin position="123"/>
        <end position="141"/>
    </location>
</feature>
<evidence type="ECO:0000313" key="4">
    <source>
        <dbReference type="Proteomes" id="UP000073604"/>
    </source>
</evidence>
<reference evidence="4" key="1">
    <citation type="submission" date="2016-03" db="EMBL/GenBank/DDBJ databases">
        <authorList>
            <person name="Oger P.M."/>
        </authorList>
    </citation>
    <scope>NUCLEOTIDE SEQUENCE [LARGE SCALE GENOMIC DNA]</scope>
    <source>
        <strain evidence="4">OG-1</strain>
    </source>
</reference>
<name>A0A142CVI5_9EURY</name>
<protein>
    <submittedName>
        <fullName evidence="3">Drug/metabolite transporter 3</fullName>
    </submittedName>
</protein>
<feature type="transmembrane region" description="Helical" evidence="1">
    <location>
        <begin position="92"/>
        <end position="114"/>
    </location>
</feature>
<feature type="domain" description="EamA" evidence="2">
    <location>
        <begin position="3"/>
        <end position="137"/>
    </location>
</feature>
<dbReference type="GO" id="GO:0016020">
    <property type="term" value="C:membrane"/>
    <property type="evidence" value="ECO:0007669"/>
    <property type="project" value="InterPro"/>
</dbReference>
<keyword evidence="4" id="KW-1185">Reference proteome</keyword>
<dbReference type="OrthoDB" id="148240at2157"/>
<organism evidence="3 4">
    <name type="scientific">Thermococcus peptonophilus</name>
    <dbReference type="NCBI Taxonomy" id="53952"/>
    <lineage>
        <taxon>Archaea</taxon>
        <taxon>Methanobacteriati</taxon>
        <taxon>Methanobacteriota</taxon>
        <taxon>Thermococci</taxon>
        <taxon>Thermococcales</taxon>
        <taxon>Thermococcaceae</taxon>
        <taxon>Thermococcus</taxon>
    </lineage>
</organism>
<dbReference type="EMBL" id="CP014750">
    <property type="protein sequence ID" value="AMQ18787.1"/>
    <property type="molecule type" value="Genomic_DNA"/>
</dbReference>
<dbReference type="GeneID" id="27140117"/>
<dbReference type="PANTHER" id="PTHR22911:SF79">
    <property type="entry name" value="MOBA-LIKE NTP TRANSFERASE DOMAIN-CONTAINING PROTEIN"/>
    <property type="match status" value="1"/>
</dbReference>
<accession>A0A142CVI5</accession>
<dbReference type="RefSeq" id="WP_062389328.1">
    <property type="nucleotide sequence ID" value="NZ_CP014750.1"/>
</dbReference>
<feature type="transmembrane region" description="Helical" evidence="1">
    <location>
        <begin position="5"/>
        <end position="24"/>
    </location>
</feature>
<evidence type="ECO:0000313" key="3">
    <source>
        <dbReference type="EMBL" id="AMQ18787.1"/>
    </source>
</evidence>
<feature type="transmembrane region" description="Helical" evidence="1">
    <location>
        <begin position="177"/>
        <end position="195"/>
    </location>
</feature>
<feature type="transmembrane region" description="Helical" evidence="1">
    <location>
        <begin position="232"/>
        <end position="251"/>
    </location>
</feature>
<keyword evidence="1" id="KW-0812">Transmembrane</keyword>
<feature type="transmembrane region" description="Helical" evidence="1">
    <location>
        <begin position="147"/>
        <end position="165"/>
    </location>
</feature>
<feature type="transmembrane region" description="Helical" evidence="1">
    <location>
        <begin position="201"/>
        <end position="220"/>
    </location>
</feature>
<dbReference type="InterPro" id="IPR037185">
    <property type="entry name" value="EmrE-like"/>
</dbReference>
<dbReference type="SUPFAM" id="SSF103481">
    <property type="entry name" value="Multidrug resistance efflux transporter EmrE"/>
    <property type="match status" value="2"/>
</dbReference>
<feature type="transmembrane region" description="Helical" evidence="1">
    <location>
        <begin position="257"/>
        <end position="276"/>
    </location>
</feature>
<feature type="transmembrane region" description="Helical" evidence="1">
    <location>
        <begin position="65"/>
        <end position="86"/>
    </location>
</feature>
<dbReference type="Pfam" id="PF00892">
    <property type="entry name" value="EamA"/>
    <property type="match status" value="2"/>
</dbReference>
<keyword evidence="1" id="KW-1133">Transmembrane helix</keyword>
<evidence type="ECO:0000256" key="1">
    <source>
        <dbReference type="SAM" id="Phobius"/>
    </source>
</evidence>
<dbReference type="Gene3D" id="1.10.3730.20">
    <property type="match status" value="1"/>
</dbReference>
<sequence length="290" mass="32323">MKKGYLFVFLAASMWGTLGIFAKYLDSFGLTPFTMVFYRVVFALFLLGTYIKLKGIGFSIERSRLRFYVLYGFFSIFLFYTLYFYTVTISSVSFAVLLLYTAPMYSIILGRLIFNEKITKEKLTALVMVTIGVFLVNGFGASFSAKALLFGLLSGFTYALYGVLAKFAVRKEEPEKALFYTLLFGLMFLAPFSDFSVPTGAIPYLFALALFPTFLGYVLYNHALKEVEVSRASIVATVEPVVAIFLAFLLFGEKLGSVQLLGAALIIGGSIIVHIGEKERTEEASLEETH</sequence>
<keyword evidence="1" id="KW-0472">Membrane</keyword>
<feature type="transmembrane region" description="Helical" evidence="1">
    <location>
        <begin position="36"/>
        <end position="53"/>
    </location>
</feature>
<feature type="domain" description="EamA" evidence="2">
    <location>
        <begin position="146"/>
        <end position="273"/>
    </location>
</feature>
<dbReference type="AlphaFoldDB" id="A0A142CVI5"/>